<dbReference type="EMBL" id="UPPP01000063">
    <property type="protein sequence ID" value="VBB06418.1"/>
    <property type="molecule type" value="Genomic_DNA"/>
</dbReference>
<protein>
    <submittedName>
        <fullName evidence="1">Uncharacterized protein</fullName>
    </submittedName>
</protein>
<name>A0A498RBB0_9FIRM</name>
<reference evidence="1 2" key="1">
    <citation type="submission" date="2018-06" db="EMBL/GenBank/DDBJ databases">
        <authorList>
            <person name="Strepis N."/>
        </authorList>
    </citation>
    <scope>NUCLEOTIDE SEQUENCE [LARGE SCALE GENOMIC DNA]</scope>
    <source>
        <strain evidence="1">LUCI</strain>
    </source>
</reference>
<sequence length="322" mass="35461">MRYPMMIMPVANGILPRPNGGRITGMFIMEAGGKVLAATGRGRDILICPMVAATQDLYPVGIVTKILDIWPQTVKGEDGRELSVLMAALEGRSHARWHSLRKVGNAVLSPDIEYMNFKEMHKKYPAVSGAGWIPAGGYTEFCGPMDISVTLYGNDLETGKKVSLKAQLGGLVEQEQAHTIEHAMIRALRTYGLCTPRTLIDSIAQEATELKQSVENSIKYTMPELLGLTASGACGNPMTNLAQFYLAKEFVGNIQAGKALNESLTKARRTTMSRLTQDMDLTMQQGIRILQGLKRGMSHDDTPLKLTVYKKVIGRFPFEPWE</sequence>
<evidence type="ECO:0000313" key="1">
    <source>
        <dbReference type="EMBL" id="VBB06418.1"/>
    </source>
</evidence>
<keyword evidence="2" id="KW-1185">Reference proteome</keyword>
<dbReference type="AlphaFoldDB" id="A0A498RBB0"/>
<gene>
    <name evidence="1" type="ORF">LUCI_1649</name>
</gene>
<organism evidence="1 2">
    <name type="scientific">Lucifera butyrica</name>
    <dbReference type="NCBI Taxonomy" id="1351585"/>
    <lineage>
        <taxon>Bacteria</taxon>
        <taxon>Bacillati</taxon>
        <taxon>Bacillota</taxon>
        <taxon>Negativicutes</taxon>
        <taxon>Veillonellales</taxon>
        <taxon>Veillonellaceae</taxon>
        <taxon>Lucifera</taxon>
    </lineage>
</organism>
<accession>A0A498RBB0</accession>
<dbReference type="RefSeq" id="WP_207857228.1">
    <property type="nucleotide sequence ID" value="NZ_UPPP01000063.1"/>
</dbReference>
<dbReference type="Proteomes" id="UP000277811">
    <property type="component" value="Unassembled WGS sequence"/>
</dbReference>
<evidence type="ECO:0000313" key="2">
    <source>
        <dbReference type="Proteomes" id="UP000277811"/>
    </source>
</evidence>
<proteinExistence type="predicted"/>